<evidence type="ECO:0000256" key="8">
    <source>
        <dbReference type="ARBA" id="ARBA00022982"/>
    </source>
</evidence>
<proteinExistence type="inferred from homology"/>
<dbReference type="InterPro" id="IPR016174">
    <property type="entry name" value="Di-haem_cyt_TM"/>
</dbReference>
<evidence type="ECO:0000256" key="2">
    <source>
        <dbReference type="ARBA" id="ARBA00004651"/>
    </source>
</evidence>
<dbReference type="AlphaFoldDB" id="A0A1U7JEF2"/>
<protein>
    <submittedName>
        <fullName evidence="15">Cytochrome B</fullName>
    </submittedName>
</protein>
<dbReference type="Proteomes" id="UP000185783">
    <property type="component" value="Unassembled WGS sequence"/>
</dbReference>
<feature type="transmembrane region" description="Helical" evidence="13">
    <location>
        <begin position="153"/>
        <end position="174"/>
    </location>
</feature>
<gene>
    <name evidence="15" type="ORF">A3843_15490</name>
</gene>
<keyword evidence="4" id="KW-1003">Cell membrane</keyword>
<dbReference type="SUPFAM" id="SSF81342">
    <property type="entry name" value="Transmembrane di-heme cytochromes"/>
    <property type="match status" value="1"/>
</dbReference>
<evidence type="ECO:0000256" key="4">
    <source>
        <dbReference type="ARBA" id="ARBA00022475"/>
    </source>
</evidence>
<evidence type="ECO:0000256" key="11">
    <source>
        <dbReference type="ARBA" id="ARBA00023136"/>
    </source>
</evidence>
<feature type="transmembrane region" description="Helical" evidence="13">
    <location>
        <begin position="89"/>
        <end position="111"/>
    </location>
</feature>
<evidence type="ECO:0000256" key="13">
    <source>
        <dbReference type="SAM" id="Phobius"/>
    </source>
</evidence>
<feature type="domain" description="Cytochrome b561 bacterial/Ni-hydrogenase" evidence="14">
    <location>
        <begin position="9"/>
        <end position="186"/>
    </location>
</feature>
<dbReference type="PANTHER" id="PTHR30529:SF1">
    <property type="entry name" value="CYTOCHROME B561 HOMOLOG 2"/>
    <property type="match status" value="1"/>
</dbReference>
<evidence type="ECO:0000259" key="14">
    <source>
        <dbReference type="Pfam" id="PF01292"/>
    </source>
</evidence>
<keyword evidence="11 13" id="KW-0472">Membrane</keyword>
<feature type="transmembrane region" description="Helical" evidence="13">
    <location>
        <begin position="12"/>
        <end position="35"/>
    </location>
</feature>
<evidence type="ECO:0000256" key="5">
    <source>
        <dbReference type="ARBA" id="ARBA00022617"/>
    </source>
</evidence>
<evidence type="ECO:0000256" key="1">
    <source>
        <dbReference type="ARBA" id="ARBA00001970"/>
    </source>
</evidence>
<keyword evidence="5" id="KW-0349">Heme</keyword>
<dbReference type="Pfam" id="PF01292">
    <property type="entry name" value="Ni_hydr_CYTB"/>
    <property type="match status" value="1"/>
</dbReference>
<keyword evidence="10" id="KW-0408">Iron</keyword>
<dbReference type="GO" id="GO:0022904">
    <property type="term" value="P:respiratory electron transport chain"/>
    <property type="evidence" value="ECO:0007669"/>
    <property type="project" value="InterPro"/>
</dbReference>
<evidence type="ECO:0000256" key="6">
    <source>
        <dbReference type="ARBA" id="ARBA00022692"/>
    </source>
</evidence>
<dbReference type="InterPro" id="IPR011577">
    <property type="entry name" value="Cyt_b561_bac/Ni-Hgenase"/>
</dbReference>
<dbReference type="GO" id="GO:0046872">
    <property type="term" value="F:metal ion binding"/>
    <property type="evidence" value="ECO:0007669"/>
    <property type="project" value="UniProtKB-KW"/>
</dbReference>
<keyword evidence="6 13" id="KW-0812">Transmembrane</keyword>
<keyword evidence="16" id="KW-1185">Reference proteome</keyword>
<evidence type="ECO:0000256" key="12">
    <source>
        <dbReference type="ARBA" id="ARBA00037975"/>
    </source>
</evidence>
<dbReference type="GO" id="GO:0009055">
    <property type="term" value="F:electron transfer activity"/>
    <property type="evidence" value="ECO:0007669"/>
    <property type="project" value="InterPro"/>
</dbReference>
<evidence type="ECO:0000256" key="3">
    <source>
        <dbReference type="ARBA" id="ARBA00022448"/>
    </source>
</evidence>
<sequence length="188" mass="21251">MIKNTHRTYGLIAITFHWLMALMIIGLLGLGLYMVDLPLTDQRTFELYQLHKSFGFVILVLAVLRLVWRTVNPSPKLPETMPFLERMAAHLGHAGLYGLMLFLPLSGWLMVSASPWGVPTVIFDSFTLPHLPVPDFLGTKETAEATLKTVHEWGAYLLIALIVLHIAAALKHHFISRDDVLRRMTRPS</sequence>
<evidence type="ECO:0000256" key="10">
    <source>
        <dbReference type="ARBA" id="ARBA00023004"/>
    </source>
</evidence>
<evidence type="ECO:0000313" key="16">
    <source>
        <dbReference type="Proteomes" id="UP000185783"/>
    </source>
</evidence>
<keyword evidence="7" id="KW-0479">Metal-binding</keyword>
<organism evidence="15 16">
    <name type="scientific">Pseudovibrio exalbescens</name>
    <dbReference type="NCBI Taxonomy" id="197461"/>
    <lineage>
        <taxon>Bacteria</taxon>
        <taxon>Pseudomonadati</taxon>
        <taxon>Pseudomonadota</taxon>
        <taxon>Alphaproteobacteria</taxon>
        <taxon>Hyphomicrobiales</taxon>
        <taxon>Stappiaceae</taxon>
        <taxon>Pseudovibrio</taxon>
    </lineage>
</organism>
<comment type="caution">
    <text evidence="15">The sequence shown here is derived from an EMBL/GenBank/DDBJ whole genome shotgun (WGS) entry which is preliminary data.</text>
</comment>
<dbReference type="GO" id="GO:0005886">
    <property type="term" value="C:plasma membrane"/>
    <property type="evidence" value="ECO:0007669"/>
    <property type="project" value="UniProtKB-SubCell"/>
</dbReference>
<name>A0A1U7JEF2_9HYPH</name>
<keyword evidence="8" id="KW-0249">Electron transport</keyword>
<reference evidence="15 16" key="1">
    <citation type="submission" date="2016-03" db="EMBL/GenBank/DDBJ databases">
        <title>Genome sequence of Nesiotobacter sp. nov., a moderately halophilic alphaproteobacterium isolated from the Yellow Sea, China.</title>
        <authorList>
            <person name="Zhang G."/>
            <person name="Zhang R."/>
        </authorList>
    </citation>
    <scope>NUCLEOTIDE SEQUENCE [LARGE SCALE GENOMIC DNA]</scope>
    <source>
        <strain evidence="15 16">WB1-6</strain>
    </source>
</reference>
<keyword evidence="3" id="KW-0813">Transport</keyword>
<dbReference type="RefSeq" id="WP_028482909.1">
    <property type="nucleotide sequence ID" value="NZ_LVVZ01000022.1"/>
</dbReference>
<dbReference type="InterPro" id="IPR052168">
    <property type="entry name" value="Cytochrome_b561_oxidase"/>
</dbReference>
<dbReference type="Gene3D" id="1.20.950.20">
    <property type="entry name" value="Transmembrane di-heme cytochromes, Chain C"/>
    <property type="match status" value="2"/>
</dbReference>
<dbReference type="PANTHER" id="PTHR30529">
    <property type="entry name" value="CYTOCHROME B561"/>
    <property type="match status" value="1"/>
</dbReference>
<comment type="similarity">
    <text evidence="12">Belongs to the cytochrome b561 family.</text>
</comment>
<evidence type="ECO:0000256" key="7">
    <source>
        <dbReference type="ARBA" id="ARBA00022723"/>
    </source>
</evidence>
<evidence type="ECO:0000256" key="9">
    <source>
        <dbReference type="ARBA" id="ARBA00022989"/>
    </source>
</evidence>
<keyword evidence="9 13" id="KW-1133">Transmembrane helix</keyword>
<accession>A0A1U7JEF2</accession>
<dbReference type="STRING" id="197461.A3843_15490"/>
<evidence type="ECO:0000313" key="15">
    <source>
        <dbReference type="EMBL" id="OKL43119.1"/>
    </source>
</evidence>
<dbReference type="OrthoDB" id="1247465at2"/>
<feature type="transmembrane region" description="Helical" evidence="13">
    <location>
        <begin position="47"/>
        <end position="68"/>
    </location>
</feature>
<dbReference type="GO" id="GO:0020037">
    <property type="term" value="F:heme binding"/>
    <property type="evidence" value="ECO:0007669"/>
    <property type="project" value="TreeGrafter"/>
</dbReference>
<dbReference type="EMBL" id="LVVZ01000022">
    <property type="protein sequence ID" value="OKL43119.1"/>
    <property type="molecule type" value="Genomic_DNA"/>
</dbReference>
<comment type="cofactor">
    <cofactor evidence="1">
        <name>heme b</name>
        <dbReference type="ChEBI" id="CHEBI:60344"/>
    </cofactor>
</comment>
<comment type="subcellular location">
    <subcellularLocation>
        <location evidence="2">Cell membrane</location>
        <topology evidence="2">Multi-pass membrane protein</topology>
    </subcellularLocation>
</comment>